<feature type="non-terminal residue" evidence="6">
    <location>
        <position position="236"/>
    </location>
</feature>
<evidence type="ECO:0000256" key="4">
    <source>
        <dbReference type="SAM" id="Phobius"/>
    </source>
</evidence>
<dbReference type="PROSITE" id="PS50889">
    <property type="entry name" value="S4"/>
    <property type="match status" value="1"/>
</dbReference>
<dbReference type="SMART" id="SM00363">
    <property type="entry name" value="S4"/>
    <property type="match status" value="1"/>
</dbReference>
<dbReference type="Pfam" id="PF01479">
    <property type="entry name" value="S4"/>
    <property type="match status" value="1"/>
</dbReference>
<dbReference type="InterPro" id="IPR004538">
    <property type="entry name" value="Hemolysin_A/TlyA"/>
</dbReference>
<organism evidence="6 7">
    <name type="scientific">Candidatus Acidiferrum panamense</name>
    <dbReference type="NCBI Taxonomy" id="2741543"/>
    <lineage>
        <taxon>Bacteria</taxon>
        <taxon>Pseudomonadati</taxon>
        <taxon>Acidobacteriota</taxon>
        <taxon>Terriglobia</taxon>
        <taxon>Candidatus Acidiferrales</taxon>
        <taxon>Candidatus Acidiferrum</taxon>
    </lineage>
</organism>
<dbReference type="SUPFAM" id="SSF53335">
    <property type="entry name" value="S-adenosyl-L-methionine-dependent methyltransferases"/>
    <property type="match status" value="1"/>
</dbReference>
<keyword evidence="6" id="KW-0489">Methyltransferase</keyword>
<evidence type="ECO:0000256" key="2">
    <source>
        <dbReference type="ARBA" id="ARBA00029460"/>
    </source>
</evidence>
<reference evidence="6" key="1">
    <citation type="submission" date="2020-06" db="EMBL/GenBank/DDBJ databases">
        <title>Legume-microbial interactions unlock mineral nutrients during tropical forest succession.</title>
        <authorList>
            <person name="Epihov D.Z."/>
        </authorList>
    </citation>
    <scope>NUCLEOTIDE SEQUENCE [LARGE SCALE GENOMIC DNA]</scope>
    <source>
        <strain evidence="6">Pan2503</strain>
    </source>
</reference>
<dbReference type="CDD" id="cd00165">
    <property type="entry name" value="S4"/>
    <property type="match status" value="1"/>
</dbReference>
<dbReference type="GO" id="GO:0032259">
    <property type="term" value="P:methylation"/>
    <property type="evidence" value="ECO:0007669"/>
    <property type="project" value="UniProtKB-KW"/>
</dbReference>
<comment type="caution">
    <text evidence="6">The sequence shown here is derived from an EMBL/GenBank/DDBJ whole genome shotgun (WGS) entry which is preliminary data.</text>
</comment>
<evidence type="ECO:0000256" key="1">
    <source>
        <dbReference type="ARBA" id="ARBA00022884"/>
    </source>
</evidence>
<evidence type="ECO:0000313" key="6">
    <source>
        <dbReference type="EMBL" id="MBA0086274.1"/>
    </source>
</evidence>
<accession>A0A7V8NRL6</accession>
<dbReference type="Proteomes" id="UP000567293">
    <property type="component" value="Unassembled WGS sequence"/>
</dbReference>
<dbReference type="AlphaFoldDB" id="A0A7V8NRL6"/>
<dbReference type="GO" id="GO:0003723">
    <property type="term" value="F:RNA binding"/>
    <property type="evidence" value="ECO:0007669"/>
    <property type="project" value="UniProtKB-KW"/>
</dbReference>
<dbReference type="PIRSF" id="PIRSF005578">
    <property type="entry name" value="TlyA"/>
    <property type="match status" value="1"/>
</dbReference>
<sequence>MKVRLDRLLVDRGLAGSREKAQALIMAGEVILNGQKAAKPGQSVADDAEVEVRARPPYVSRGGLKLAAALRRFAIDVAGQVCLDIGASTGGFTDCLLQAGAARVHAVDVGSGQLAWSLRTDPRVVVHEGLNARELRFAHIGELVALIACDVSFISITLVLPAIVVLLQPGGRMVILIKPQFEVGKGQVGKGGIVREPRLHQAACERVNSAVGGFGFRCSIMESPILGAEGNKEFLL</sequence>
<gene>
    <name evidence="6" type="ORF">HRJ53_14920</name>
</gene>
<dbReference type="CDD" id="cd02440">
    <property type="entry name" value="AdoMet_MTases"/>
    <property type="match status" value="1"/>
</dbReference>
<keyword evidence="6" id="KW-0808">Transferase</keyword>
<keyword evidence="1 3" id="KW-0694">RNA-binding</keyword>
<dbReference type="InterPro" id="IPR036986">
    <property type="entry name" value="S4_RNA-bd_sf"/>
</dbReference>
<keyword evidence="4" id="KW-1133">Transmembrane helix</keyword>
<dbReference type="NCBIfam" id="TIGR00478">
    <property type="entry name" value="tly"/>
    <property type="match status" value="1"/>
</dbReference>
<feature type="transmembrane region" description="Helical" evidence="4">
    <location>
        <begin position="143"/>
        <end position="167"/>
    </location>
</feature>
<dbReference type="PANTHER" id="PTHR32319">
    <property type="entry name" value="BACTERIAL HEMOLYSIN-LIKE PROTEIN"/>
    <property type="match status" value="1"/>
</dbReference>
<dbReference type="Gene3D" id="3.10.290.10">
    <property type="entry name" value="RNA-binding S4 domain"/>
    <property type="match status" value="1"/>
</dbReference>
<dbReference type="PANTHER" id="PTHR32319:SF0">
    <property type="entry name" value="BACTERIAL HEMOLYSIN-LIKE PROTEIN"/>
    <property type="match status" value="1"/>
</dbReference>
<name>A0A7V8NRL6_9BACT</name>
<dbReference type="InterPro" id="IPR029063">
    <property type="entry name" value="SAM-dependent_MTases_sf"/>
</dbReference>
<evidence type="ECO:0000259" key="5">
    <source>
        <dbReference type="SMART" id="SM00363"/>
    </source>
</evidence>
<evidence type="ECO:0000313" key="7">
    <source>
        <dbReference type="Proteomes" id="UP000567293"/>
    </source>
</evidence>
<dbReference type="GO" id="GO:0008168">
    <property type="term" value="F:methyltransferase activity"/>
    <property type="evidence" value="ECO:0007669"/>
    <property type="project" value="UniProtKB-KW"/>
</dbReference>
<dbReference type="Gene3D" id="3.40.50.150">
    <property type="entry name" value="Vaccinia Virus protein VP39"/>
    <property type="match status" value="1"/>
</dbReference>
<dbReference type="InterPro" id="IPR002877">
    <property type="entry name" value="RNA_MeTrfase_FtsJ_dom"/>
</dbReference>
<proteinExistence type="inferred from homology"/>
<protein>
    <submittedName>
        <fullName evidence="6">TlyA family RNA methyltransferase</fullName>
    </submittedName>
</protein>
<feature type="domain" description="RNA-binding S4" evidence="5">
    <location>
        <begin position="3"/>
        <end position="67"/>
    </location>
</feature>
<evidence type="ECO:0000256" key="3">
    <source>
        <dbReference type="PROSITE-ProRule" id="PRU00182"/>
    </source>
</evidence>
<dbReference type="InterPro" id="IPR002942">
    <property type="entry name" value="S4_RNA-bd"/>
</dbReference>
<keyword evidence="4" id="KW-0472">Membrane</keyword>
<dbReference type="Pfam" id="PF01728">
    <property type="entry name" value="FtsJ"/>
    <property type="match status" value="1"/>
</dbReference>
<dbReference type="InterPro" id="IPR047048">
    <property type="entry name" value="TlyA"/>
</dbReference>
<comment type="similarity">
    <text evidence="2">Belongs to the TlyA family.</text>
</comment>
<keyword evidence="7" id="KW-1185">Reference proteome</keyword>
<keyword evidence="4" id="KW-0812">Transmembrane</keyword>
<dbReference type="EMBL" id="JACDQQ010001431">
    <property type="protein sequence ID" value="MBA0086274.1"/>
    <property type="molecule type" value="Genomic_DNA"/>
</dbReference>